<evidence type="ECO:0000313" key="5">
    <source>
        <dbReference type="Proteomes" id="UP000673691"/>
    </source>
</evidence>
<feature type="compositionally biased region" description="Acidic residues" evidence="2">
    <location>
        <begin position="1"/>
        <end position="12"/>
    </location>
</feature>
<feature type="domain" description="ACB" evidence="3">
    <location>
        <begin position="26"/>
        <end position="142"/>
    </location>
</feature>
<feature type="non-terminal residue" evidence="4">
    <location>
        <position position="385"/>
    </location>
</feature>
<dbReference type="OrthoDB" id="346910at2759"/>
<dbReference type="PROSITE" id="PS51228">
    <property type="entry name" value="ACB_2"/>
    <property type="match status" value="1"/>
</dbReference>
<keyword evidence="1" id="KW-0446">Lipid-binding</keyword>
<feature type="region of interest" description="Disordered" evidence="2">
    <location>
        <begin position="1"/>
        <end position="25"/>
    </location>
</feature>
<reference evidence="4 5" key="1">
    <citation type="journal article" name="Sci. Rep.">
        <title>Genome-scale phylogenetic analyses confirm Olpidium as the closest living zoosporic fungus to the non-flagellated, terrestrial fungi.</title>
        <authorList>
            <person name="Chang Y."/>
            <person name="Rochon D."/>
            <person name="Sekimoto S."/>
            <person name="Wang Y."/>
            <person name="Chovatia M."/>
            <person name="Sandor L."/>
            <person name="Salamov A."/>
            <person name="Grigoriev I.V."/>
            <person name="Stajich J.E."/>
            <person name="Spatafora J.W."/>
        </authorList>
    </citation>
    <scope>NUCLEOTIDE SEQUENCE [LARGE SCALE GENOMIC DNA]</scope>
    <source>
        <strain evidence="4">S191</strain>
    </source>
</reference>
<protein>
    <submittedName>
        <fullName evidence="4">Acyl CoA binding protein-domain-containing protein</fullName>
    </submittedName>
</protein>
<dbReference type="InterPro" id="IPR014352">
    <property type="entry name" value="FERM/acyl-CoA-bd_prot_sf"/>
</dbReference>
<dbReference type="InterPro" id="IPR000582">
    <property type="entry name" value="Acyl-CoA-binding_protein"/>
</dbReference>
<dbReference type="InterPro" id="IPR035984">
    <property type="entry name" value="Acyl-CoA-binding_sf"/>
</dbReference>
<evidence type="ECO:0000259" key="3">
    <source>
        <dbReference type="PROSITE" id="PS51228"/>
    </source>
</evidence>
<organism evidence="4 5">
    <name type="scientific">Olpidium bornovanus</name>
    <dbReference type="NCBI Taxonomy" id="278681"/>
    <lineage>
        <taxon>Eukaryota</taxon>
        <taxon>Fungi</taxon>
        <taxon>Fungi incertae sedis</taxon>
        <taxon>Olpidiomycota</taxon>
        <taxon>Olpidiomycotina</taxon>
        <taxon>Olpidiomycetes</taxon>
        <taxon>Olpidiales</taxon>
        <taxon>Olpidiaceae</taxon>
        <taxon>Olpidium</taxon>
    </lineage>
</organism>
<dbReference type="AlphaFoldDB" id="A0A8H7ZVD1"/>
<dbReference type="PANTHER" id="PTHR23310">
    <property type="entry name" value="ACYL-COA-BINDING PROTEIN, ACBP"/>
    <property type="match status" value="1"/>
</dbReference>
<keyword evidence="5" id="KW-1185">Reference proteome</keyword>
<evidence type="ECO:0000313" key="4">
    <source>
        <dbReference type="EMBL" id="KAG5460139.1"/>
    </source>
</evidence>
<gene>
    <name evidence="4" type="ORF">BJ554DRAFT_7849</name>
</gene>
<dbReference type="Gene3D" id="1.20.80.10">
    <property type="match status" value="1"/>
</dbReference>
<dbReference type="PANTHER" id="PTHR23310:SF133">
    <property type="entry name" value="COA BINDING PROTEIN, PUTATIVE (AFU_ORTHOLOGUE AFUA_1G12300)-RELATED"/>
    <property type="match status" value="1"/>
</dbReference>
<comment type="caution">
    <text evidence="4">The sequence shown here is derived from an EMBL/GenBank/DDBJ whole genome shotgun (WGS) entry which is preliminary data.</text>
</comment>
<dbReference type="SUPFAM" id="SSF47027">
    <property type="entry name" value="Acyl-CoA binding protein"/>
    <property type="match status" value="1"/>
</dbReference>
<dbReference type="EMBL" id="JAEFCI010005689">
    <property type="protein sequence ID" value="KAG5460139.1"/>
    <property type="molecule type" value="Genomic_DNA"/>
</dbReference>
<evidence type="ECO:0000256" key="2">
    <source>
        <dbReference type="SAM" id="MobiDB-lite"/>
    </source>
</evidence>
<proteinExistence type="predicted"/>
<feature type="region of interest" description="Disordered" evidence="2">
    <location>
        <begin position="141"/>
        <end position="172"/>
    </location>
</feature>
<accession>A0A8H7ZVD1</accession>
<name>A0A8H7ZVD1_9FUNG</name>
<dbReference type="GO" id="GO:0000062">
    <property type="term" value="F:fatty-acyl-CoA binding"/>
    <property type="evidence" value="ECO:0007669"/>
    <property type="project" value="InterPro"/>
</dbReference>
<dbReference type="Pfam" id="PF00887">
    <property type="entry name" value="ACBP"/>
    <property type="match status" value="1"/>
</dbReference>
<evidence type="ECO:0000256" key="1">
    <source>
        <dbReference type="ARBA" id="ARBA00023121"/>
    </source>
</evidence>
<sequence length="385" mass="41754">MSSDREDDDEVSESQTSSKRGDDGHAAARFQMAVSLVKTLPDATNSAPGGVGNIQLHNDEKLKVLPTLRFSKDFQSRLFAAANMYGLYKQAMEGDVKASRPAFYDYVARAKWDAWNSRKGMSSADAKNAYTDSFVEAPKLPSKLSSPTGRRWSGDPPVERVHGEGSLLAPHSPLSVATDNDAYLSSEEYNAALAAREAAEEAERSSSLSEAAGAVYMTPASFRAERSDGSSPPKRINAAAATAPPLSAYPYASAPTPGYNGATGVAVYPADSERQLPVQIPYTVSHTQPEQLKSVRYQAPTPSNSVVLPSTAPASSFGPRKSDGLLMKEAETALQALQTEVCCFRESRCTEVAALNERIEMMKREFDQREIKKKKSKSVLLWLLK</sequence>
<dbReference type="GO" id="GO:0006631">
    <property type="term" value="P:fatty acid metabolic process"/>
    <property type="evidence" value="ECO:0007669"/>
    <property type="project" value="TreeGrafter"/>
</dbReference>
<dbReference type="Proteomes" id="UP000673691">
    <property type="component" value="Unassembled WGS sequence"/>
</dbReference>